<dbReference type="STRING" id="1945520.A1019T_02401"/>
<evidence type="ECO:0000313" key="4">
    <source>
        <dbReference type="Proteomes" id="UP000188169"/>
    </source>
</evidence>
<organism evidence="3 4">
    <name type="scientific">Psychrobacter pasteurii</name>
    <dbReference type="NCBI Taxonomy" id="1945520"/>
    <lineage>
        <taxon>Bacteria</taxon>
        <taxon>Pseudomonadati</taxon>
        <taxon>Pseudomonadota</taxon>
        <taxon>Gammaproteobacteria</taxon>
        <taxon>Moraxellales</taxon>
        <taxon>Moraxellaceae</taxon>
        <taxon>Psychrobacter</taxon>
    </lineage>
</organism>
<feature type="chain" id="PRO_5012345271" description="Lipoprotein" evidence="2">
    <location>
        <begin position="27"/>
        <end position="136"/>
    </location>
</feature>
<name>A0A1R4EJ30_9GAMM</name>
<evidence type="ECO:0000256" key="1">
    <source>
        <dbReference type="SAM" id="MobiDB-lite"/>
    </source>
</evidence>
<dbReference type="RefSeq" id="WP_077449752.1">
    <property type="nucleotide sequence ID" value="NZ_FUGD01000152.1"/>
</dbReference>
<keyword evidence="4" id="KW-1185">Reference proteome</keyword>
<gene>
    <name evidence="3" type="ORF">A1019T_02401</name>
</gene>
<feature type="region of interest" description="Disordered" evidence="1">
    <location>
        <begin position="29"/>
        <end position="48"/>
    </location>
</feature>
<evidence type="ECO:0000313" key="3">
    <source>
        <dbReference type="EMBL" id="SJM38409.1"/>
    </source>
</evidence>
<proteinExistence type="predicted"/>
<dbReference type="PROSITE" id="PS51257">
    <property type="entry name" value="PROKAR_LIPOPROTEIN"/>
    <property type="match status" value="1"/>
</dbReference>
<keyword evidence="2" id="KW-0732">Signal</keyword>
<feature type="signal peptide" evidence="2">
    <location>
        <begin position="1"/>
        <end position="26"/>
    </location>
</feature>
<dbReference type="AlphaFoldDB" id="A0A1R4EJ30"/>
<accession>A0A1R4EJ30</accession>
<dbReference type="Proteomes" id="UP000188169">
    <property type="component" value="Unassembled WGS sequence"/>
</dbReference>
<evidence type="ECO:0008006" key="5">
    <source>
        <dbReference type="Google" id="ProtNLM"/>
    </source>
</evidence>
<evidence type="ECO:0000256" key="2">
    <source>
        <dbReference type="SAM" id="SignalP"/>
    </source>
</evidence>
<sequence length="136" mass="15041">MNGFYKILSYLLISSAVILSGCQSMPEPTNTSLDNHGNQHSAADSKNTAQNDWDTMVPIIKKYQGEIVFMNTKPHEQKIEVGVCFYRKIPADLKGDIEQKLATAIDKSVVVTPSSHLTLPIGGLDESVYQHDPCVY</sequence>
<protein>
    <recommendedName>
        <fullName evidence="5">Lipoprotein</fullName>
    </recommendedName>
</protein>
<dbReference type="EMBL" id="FUGD01000152">
    <property type="protein sequence ID" value="SJM38409.1"/>
    <property type="molecule type" value="Genomic_DNA"/>
</dbReference>
<reference evidence="4" key="1">
    <citation type="submission" date="2017-02" db="EMBL/GenBank/DDBJ databases">
        <authorList>
            <person name="Mornico D."/>
        </authorList>
    </citation>
    <scope>NUCLEOTIDE SEQUENCE [LARGE SCALE GENOMIC DNA]</scope>
</reference>
<dbReference type="OrthoDB" id="6658032at2"/>